<dbReference type="PROSITE" id="PS51450">
    <property type="entry name" value="LRR"/>
    <property type="match status" value="1"/>
</dbReference>
<comment type="caution">
    <text evidence="4">The sequence shown here is derived from an EMBL/GenBank/DDBJ whole genome shotgun (WGS) entry which is preliminary data.</text>
</comment>
<dbReference type="GO" id="GO:0005096">
    <property type="term" value="F:GTPase activator activity"/>
    <property type="evidence" value="ECO:0007669"/>
    <property type="project" value="UniProtKB-KW"/>
</dbReference>
<dbReference type="PANTHER" id="PTHR24113">
    <property type="entry name" value="RAN GTPASE-ACTIVATING PROTEIN 1"/>
    <property type="match status" value="1"/>
</dbReference>
<evidence type="ECO:0000256" key="2">
    <source>
        <dbReference type="ARBA" id="ARBA00022614"/>
    </source>
</evidence>
<dbReference type="Proteomes" id="UP001224775">
    <property type="component" value="Unassembled WGS sequence"/>
</dbReference>
<dbReference type="PANTHER" id="PTHR24113:SF12">
    <property type="entry name" value="RAN GTPASE-ACTIVATING PROTEIN 1"/>
    <property type="match status" value="1"/>
</dbReference>
<dbReference type="GO" id="GO:0006913">
    <property type="term" value="P:nucleocytoplasmic transport"/>
    <property type="evidence" value="ECO:0007669"/>
    <property type="project" value="TreeGrafter"/>
</dbReference>
<keyword evidence="5" id="KW-1185">Reference proteome</keyword>
<dbReference type="InterPro" id="IPR027038">
    <property type="entry name" value="RanGap"/>
</dbReference>
<evidence type="ECO:0000313" key="5">
    <source>
        <dbReference type="Proteomes" id="UP001224775"/>
    </source>
</evidence>
<dbReference type="GO" id="GO:0005829">
    <property type="term" value="C:cytosol"/>
    <property type="evidence" value="ECO:0007669"/>
    <property type="project" value="TreeGrafter"/>
</dbReference>
<dbReference type="Pfam" id="PF13516">
    <property type="entry name" value="LRR_6"/>
    <property type="match status" value="4"/>
</dbReference>
<dbReference type="InterPro" id="IPR006553">
    <property type="entry name" value="Leu-rich_rpt_Cys-con_subtyp"/>
</dbReference>
<dbReference type="SMART" id="SM00368">
    <property type="entry name" value="LRR_RI"/>
    <property type="match status" value="9"/>
</dbReference>
<name>A0AAD9D5S7_9STRA</name>
<evidence type="ECO:0000256" key="3">
    <source>
        <dbReference type="ARBA" id="ARBA00022737"/>
    </source>
</evidence>
<dbReference type="InterPro" id="IPR001611">
    <property type="entry name" value="Leu-rich_rpt"/>
</dbReference>
<evidence type="ECO:0000313" key="4">
    <source>
        <dbReference type="EMBL" id="KAK1734039.1"/>
    </source>
</evidence>
<gene>
    <name evidence="4" type="ORF">QTG54_015297</name>
</gene>
<dbReference type="SUPFAM" id="SSF52047">
    <property type="entry name" value="RNI-like"/>
    <property type="match status" value="2"/>
</dbReference>
<dbReference type="EMBL" id="JATAAI010000042">
    <property type="protein sequence ID" value="KAK1734039.1"/>
    <property type="molecule type" value="Genomic_DNA"/>
</dbReference>
<dbReference type="InterPro" id="IPR032675">
    <property type="entry name" value="LRR_dom_sf"/>
</dbReference>
<dbReference type="AlphaFoldDB" id="A0AAD9D5S7"/>
<keyword evidence="3" id="KW-0677">Repeat</keyword>
<reference evidence="4" key="1">
    <citation type="submission" date="2023-06" db="EMBL/GenBank/DDBJ databases">
        <title>Survivors Of The Sea: Transcriptome response of Skeletonema marinoi to long-term dormancy.</title>
        <authorList>
            <person name="Pinder M.I.M."/>
            <person name="Kourtchenko O."/>
            <person name="Robertson E.K."/>
            <person name="Larsson T."/>
            <person name="Maumus F."/>
            <person name="Osuna-Cruz C.M."/>
            <person name="Vancaester E."/>
            <person name="Stenow R."/>
            <person name="Vandepoele K."/>
            <person name="Ploug H."/>
            <person name="Bruchert V."/>
            <person name="Godhe A."/>
            <person name="Topel M."/>
        </authorList>
    </citation>
    <scope>NUCLEOTIDE SEQUENCE</scope>
    <source>
        <strain evidence="4">R05AC</strain>
    </source>
</reference>
<dbReference type="Gene3D" id="3.80.10.10">
    <property type="entry name" value="Ribonuclease Inhibitor"/>
    <property type="match status" value="3"/>
</dbReference>
<organism evidence="4 5">
    <name type="scientific">Skeletonema marinoi</name>
    <dbReference type="NCBI Taxonomy" id="267567"/>
    <lineage>
        <taxon>Eukaryota</taxon>
        <taxon>Sar</taxon>
        <taxon>Stramenopiles</taxon>
        <taxon>Ochrophyta</taxon>
        <taxon>Bacillariophyta</taxon>
        <taxon>Coscinodiscophyceae</taxon>
        <taxon>Thalassiosirophycidae</taxon>
        <taxon>Thalassiosirales</taxon>
        <taxon>Skeletonemataceae</taxon>
        <taxon>Skeletonema</taxon>
        <taxon>Skeletonema marinoi-dohrnii complex</taxon>
    </lineage>
</organism>
<dbReference type="GO" id="GO:0031267">
    <property type="term" value="F:small GTPase binding"/>
    <property type="evidence" value="ECO:0007669"/>
    <property type="project" value="TreeGrafter"/>
</dbReference>
<keyword evidence="1" id="KW-0343">GTPase activation</keyword>
<evidence type="ECO:0000256" key="1">
    <source>
        <dbReference type="ARBA" id="ARBA00022468"/>
    </source>
</evidence>
<proteinExistence type="predicted"/>
<accession>A0AAD9D5S7</accession>
<protein>
    <submittedName>
        <fullName evidence="4">Leucine-rich repeat protein</fullName>
    </submittedName>
</protein>
<sequence length="603" mass="66751">MDEQDYEYYEARAKDVKLEDITSSQQNADILAMLRDNDPDIRYISITDEMYDGSDFAVREGDELGWLGYFVGRSKQVKELYIYYFPDNLKMDSFFGGLGHNRSIQKLYIYTDLGESLQSLVPFLRNNKSLSDLTFSGFNIGLQCARNITSLLGQQSSLKCLNFEETNLGDETFVEMAAALKKQPQIEELHLSMSNIGRNGCVALGNALEGMRNPNLATLNIGSNNIDDEGLHALVGGLINCHNLTSLYLHRNELITEAGLRSLSTLLQSDSCCLEHLDLEQTNMDNDGVAVLAAGLARLPTLKKLDLSNNRIGDQGLQALVGGLGCCNLLEELYLSRNMLLGSGLGMRSLGTLLQRTNMQSLFLSDTVNDEGLQCLVDGMANCARLKKLALSYNNNSMTAVGLRSLSSLFRSERCTLCNLLLGYLGDDGAMALANGLIGNKSLKTLDVSRSGITERGRAAFSKLLCDTSSVNNTYLSNHTLETIGGYGRIASIALSEIMKYLTFNKKKNCDAAICKILDSHPDIDIKPLFQWKLKCLPHVVTWLENARSYLGNVKESTEVFQCRQLSALYKFVRGMPQLAVDGYHGQKMTDAQSKKRKFDLTS</sequence>
<dbReference type="GO" id="GO:0048471">
    <property type="term" value="C:perinuclear region of cytoplasm"/>
    <property type="evidence" value="ECO:0007669"/>
    <property type="project" value="TreeGrafter"/>
</dbReference>
<keyword evidence="2" id="KW-0433">Leucine-rich repeat</keyword>
<dbReference type="SMART" id="SM00367">
    <property type="entry name" value="LRR_CC"/>
    <property type="match status" value="5"/>
</dbReference>
<dbReference type="GO" id="GO:0005634">
    <property type="term" value="C:nucleus"/>
    <property type="evidence" value="ECO:0007669"/>
    <property type="project" value="TreeGrafter"/>
</dbReference>